<dbReference type="Proteomes" id="UP000694389">
    <property type="component" value="Unassembled WGS sequence"/>
</dbReference>
<keyword evidence="2" id="KW-1185">Reference proteome</keyword>
<name>A0A8C4IU34_DICLA</name>
<organism evidence="1 2">
    <name type="scientific">Dicentrarchus labrax</name>
    <name type="common">European seabass</name>
    <name type="synonym">Morone labrax</name>
    <dbReference type="NCBI Taxonomy" id="13489"/>
    <lineage>
        <taxon>Eukaryota</taxon>
        <taxon>Metazoa</taxon>
        <taxon>Chordata</taxon>
        <taxon>Craniata</taxon>
        <taxon>Vertebrata</taxon>
        <taxon>Euteleostomi</taxon>
        <taxon>Actinopterygii</taxon>
        <taxon>Neopterygii</taxon>
        <taxon>Teleostei</taxon>
        <taxon>Neoteleostei</taxon>
        <taxon>Acanthomorphata</taxon>
        <taxon>Eupercaria</taxon>
        <taxon>Moronidae</taxon>
        <taxon>Dicentrarchus</taxon>
    </lineage>
</organism>
<evidence type="ECO:0000313" key="1">
    <source>
        <dbReference type="Ensembl" id="ENSDLAP00005062878.1"/>
    </source>
</evidence>
<reference evidence="1" key="2">
    <citation type="submission" date="2025-09" db="UniProtKB">
        <authorList>
            <consortium name="Ensembl"/>
        </authorList>
    </citation>
    <scope>IDENTIFICATION</scope>
</reference>
<reference evidence="1" key="1">
    <citation type="submission" date="2025-08" db="UniProtKB">
        <authorList>
            <consortium name="Ensembl"/>
        </authorList>
    </citation>
    <scope>IDENTIFICATION</scope>
</reference>
<dbReference type="Ensembl" id="ENSDLAT00005066525.2">
    <property type="protein sequence ID" value="ENSDLAP00005062878.1"/>
    <property type="gene ID" value="ENSDLAG00005026181.2"/>
</dbReference>
<protein>
    <submittedName>
        <fullName evidence="1">Uncharacterized protein</fullName>
    </submittedName>
</protein>
<sequence length="99" mass="11095">VQTTLPASTNGAVWVSRGHIEQTLLLCTNAKASDLRGGGLMLRTMLLISTFSTFGKNSEMLFICGYWWPAHQPAGWLVTTSFSSEFYRFGCKAFKRLKR</sequence>
<dbReference type="AlphaFoldDB" id="A0A8C4IU34"/>
<evidence type="ECO:0000313" key="2">
    <source>
        <dbReference type="Proteomes" id="UP000694389"/>
    </source>
</evidence>
<proteinExistence type="predicted"/>
<accession>A0A8C4IU34</accession>